<dbReference type="Proteomes" id="UP000295636">
    <property type="component" value="Unassembled WGS sequence"/>
</dbReference>
<dbReference type="InterPro" id="IPR005467">
    <property type="entry name" value="His_kinase_dom"/>
</dbReference>
<evidence type="ECO:0000256" key="5">
    <source>
        <dbReference type="ARBA" id="ARBA00022553"/>
    </source>
</evidence>
<dbReference type="FunFam" id="3.30.565.10:FF:000006">
    <property type="entry name" value="Sensor histidine kinase WalK"/>
    <property type="match status" value="1"/>
</dbReference>
<dbReference type="EMBL" id="SMRT01000010">
    <property type="protein sequence ID" value="TDF95524.1"/>
    <property type="molecule type" value="Genomic_DNA"/>
</dbReference>
<evidence type="ECO:0000313" key="17">
    <source>
        <dbReference type="EMBL" id="TDF95524.1"/>
    </source>
</evidence>
<evidence type="ECO:0000259" key="15">
    <source>
        <dbReference type="PROSITE" id="PS50109"/>
    </source>
</evidence>
<evidence type="ECO:0000259" key="16">
    <source>
        <dbReference type="PROSITE" id="PS50885"/>
    </source>
</evidence>
<organism evidence="17 18">
    <name type="scientific">Paenibacillus piri</name>
    <dbReference type="NCBI Taxonomy" id="2547395"/>
    <lineage>
        <taxon>Bacteria</taxon>
        <taxon>Bacillati</taxon>
        <taxon>Bacillota</taxon>
        <taxon>Bacilli</taxon>
        <taxon>Bacillales</taxon>
        <taxon>Paenibacillaceae</taxon>
        <taxon>Paenibacillus</taxon>
    </lineage>
</organism>
<dbReference type="CDD" id="cd00082">
    <property type="entry name" value="HisKA"/>
    <property type="match status" value="1"/>
</dbReference>
<dbReference type="Pfam" id="PF02518">
    <property type="entry name" value="HATPase_c"/>
    <property type="match status" value="1"/>
</dbReference>
<dbReference type="SMART" id="SM00387">
    <property type="entry name" value="HATPase_c"/>
    <property type="match status" value="1"/>
</dbReference>
<evidence type="ECO:0000256" key="6">
    <source>
        <dbReference type="ARBA" id="ARBA00022679"/>
    </source>
</evidence>
<dbReference type="RefSeq" id="WP_133231625.1">
    <property type="nucleotide sequence ID" value="NZ_SMRT01000010.1"/>
</dbReference>
<evidence type="ECO:0000256" key="1">
    <source>
        <dbReference type="ARBA" id="ARBA00000085"/>
    </source>
</evidence>
<comment type="catalytic activity">
    <reaction evidence="1">
        <text>ATP + protein L-histidine = ADP + protein N-phospho-L-histidine.</text>
        <dbReference type="EC" id="2.7.13.3"/>
    </reaction>
</comment>
<dbReference type="FunFam" id="1.10.287.130:FF:000001">
    <property type="entry name" value="Two-component sensor histidine kinase"/>
    <property type="match status" value="1"/>
</dbReference>
<keyword evidence="5" id="KW-0597">Phosphoprotein</keyword>
<dbReference type="SMART" id="SM00388">
    <property type="entry name" value="HisKA"/>
    <property type="match status" value="1"/>
</dbReference>
<feature type="transmembrane region" description="Helical" evidence="14">
    <location>
        <begin position="7"/>
        <end position="30"/>
    </location>
</feature>
<dbReference type="InterPro" id="IPR003660">
    <property type="entry name" value="HAMP_dom"/>
</dbReference>
<feature type="domain" description="Histidine kinase" evidence="15">
    <location>
        <begin position="240"/>
        <end position="457"/>
    </location>
</feature>
<evidence type="ECO:0000256" key="4">
    <source>
        <dbReference type="ARBA" id="ARBA00022475"/>
    </source>
</evidence>
<dbReference type="InterPro" id="IPR036097">
    <property type="entry name" value="HisK_dim/P_sf"/>
</dbReference>
<dbReference type="Gene3D" id="6.10.340.10">
    <property type="match status" value="1"/>
</dbReference>
<dbReference type="Pfam" id="PF00512">
    <property type="entry name" value="HisKA"/>
    <property type="match status" value="1"/>
</dbReference>
<dbReference type="GO" id="GO:0005524">
    <property type="term" value="F:ATP binding"/>
    <property type="evidence" value="ECO:0007669"/>
    <property type="project" value="UniProtKB-KW"/>
</dbReference>
<gene>
    <name evidence="17" type="ORF">E1757_20750</name>
</gene>
<dbReference type="PANTHER" id="PTHR45436:SF5">
    <property type="entry name" value="SENSOR HISTIDINE KINASE TRCS"/>
    <property type="match status" value="1"/>
</dbReference>
<dbReference type="PROSITE" id="PS50109">
    <property type="entry name" value="HIS_KIN"/>
    <property type="match status" value="1"/>
</dbReference>
<keyword evidence="10" id="KW-0067">ATP-binding</keyword>
<dbReference type="InterPro" id="IPR004358">
    <property type="entry name" value="Sig_transdc_His_kin-like_C"/>
</dbReference>
<evidence type="ECO:0000256" key="9">
    <source>
        <dbReference type="ARBA" id="ARBA00022777"/>
    </source>
</evidence>
<feature type="domain" description="HAMP" evidence="16">
    <location>
        <begin position="206"/>
        <end position="232"/>
    </location>
</feature>
<dbReference type="GO" id="GO:0000155">
    <property type="term" value="F:phosphorelay sensor kinase activity"/>
    <property type="evidence" value="ECO:0007669"/>
    <property type="project" value="InterPro"/>
</dbReference>
<keyword evidence="18" id="KW-1185">Reference proteome</keyword>
<dbReference type="AlphaFoldDB" id="A0A4V2ZT56"/>
<proteinExistence type="predicted"/>
<keyword evidence="12" id="KW-0902">Two-component regulatory system</keyword>
<evidence type="ECO:0000313" key="18">
    <source>
        <dbReference type="Proteomes" id="UP000295636"/>
    </source>
</evidence>
<comment type="subcellular location">
    <subcellularLocation>
        <location evidence="2">Cell membrane</location>
        <topology evidence="2">Multi-pass membrane protein</topology>
    </subcellularLocation>
</comment>
<dbReference type="PROSITE" id="PS50885">
    <property type="entry name" value="HAMP"/>
    <property type="match status" value="1"/>
</dbReference>
<keyword evidence="8" id="KW-0547">Nucleotide-binding</keyword>
<dbReference type="InterPro" id="IPR003594">
    <property type="entry name" value="HATPase_dom"/>
</dbReference>
<evidence type="ECO:0000256" key="12">
    <source>
        <dbReference type="ARBA" id="ARBA00023012"/>
    </source>
</evidence>
<accession>A0A4V2ZT56</accession>
<evidence type="ECO:0000256" key="10">
    <source>
        <dbReference type="ARBA" id="ARBA00022840"/>
    </source>
</evidence>
<dbReference type="EC" id="2.7.13.3" evidence="3"/>
<dbReference type="PRINTS" id="PR00344">
    <property type="entry name" value="BCTRLSENSOR"/>
</dbReference>
<evidence type="ECO:0000256" key="13">
    <source>
        <dbReference type="ARBA" id="ARBA00023136"/>
    </source>
</evidence>
<protein>
    <recommendedName>
        <fullName evidence="3">histidine kinase</fullName>
        <ecNumber evidence="3">2.7.13.3</ecNumber>
    </recommendedName>
</protein>
<feature type="transmembrane region" description="Helical" evidence="14">
    <location>
        <begin position="152"/>
        <end position="176"/>
    </location>
</feature>
<dbReference type="InterPro" id="IPR050428">
    <property type="entry name" value="TCS_sensor_his_kinase"/>
</dbReference>
<keyword evidence="7 14" id="KW-0812">Transmembrane</keyword>
<keyword evidence="4" id="KW-1003">Cell membrane</keyword>
<keyword evidence="11 14" id="KW-1133">Transmembrane helix</keyword>
<dbReference type="SUPFAM" id="SSF47384">
    <property type="entry name" value="Homodimeric domain of signal transducing histidine kinase"/>
    <property type="match status" value="1"/>
</dbReference>
<dbReference type="OrthoDB" id="9786919at2"/>
<dbReference type="InterPro" id="IPR036890">
    <property type="entry name" value="HATPase_C_sf"/>
</dbReference>
<dbReference type="InterPro" id="IPR003661">
    <property type="entry name" value="HisK_dim/P_dom"/>
</dbReference>
<name>A0A4V2ZT56_9BACL</name>
<evidence type="ECO:0000256" key="2">
    <source>
        <dbReference type="ARBA" id="ARBA00004651"/>
    </source>
</evidence>
<dbReference type="SUPFAM" id="SSF55874">
    <property type="entry name" value="ATPase domain of HSP90 chaperone/DNA topoisomerase II/histidine kinase"/>
    <property type="match status" value="1"/>
</dbReference>
<evidence type="ECO:0000256" key="11">
    <source>
        <dbReference type="ARBA" id="ARBA00022989"/>
    </source>
</evidence>
<evidence type="ECO:0000256" key="3">
    <source>
        <dbReference type="ARBA" id="ARBA00012438"/>
    </source>
</evidence>
<evidence type="ECO:0000256" key="14">
    <source>
        <dbReference type="SAM" id="Phobius"/>
    </source>
</evidence>
<keyword evidence="13 14" id="KW-0472">Membrane</keyword>
<dbReference type="Gene3D" id="1.10.287.130">
    <property type="match status" value="1"/>
</dbReference>
<dbReference type="GO" id="GO:0005886">
    <property type="term" value="C:plasma membrane"/>
    <property type="evidence" value="ECO:0007669"/>
    <property type="project" value="UniProtKB-SubCell"/>
</dbReference>
<dbReference type="PANTHER" id="PTHR45436">
    <property type="entry name" value="SENSOR HISTIDINE KINASE YKOH"/>
    <property type="match status" value="1"/>
</dbReference>
<keyword evidence="9 17" id="KW-0418">Kinase</keyword>
<keyword evidence="6" id="KW-0808">Transferase</keyword>
<dbReference type="Gene3D" id="3.30.565.10">
    <property type="entry name" value="Histidine kinase-like ATPase, C-terminal domain"/>
    <property type="match status" value="1"/>
</dbReference>
<comment type="caution">
    <text evidence="17">The sequence shown here is derived from an EMBL/GenBank/DDBJ whole genome shotgun (WGS) entry which is preliminary data.</text>
</comment>
<evidence type="ECO:0000256" key="7">
    <source>
        <dbReference type="ARBA" id="ARBA00022692"/>
    </source>
</evidence>
<sequence>MRLRIKITLLIAIALLLILLLFNIVTYYTIVRLTTNSQVQLLWNAAKPLMSQPQIYNRERWSDTDWLQPFLMPTGMIRIIDKNSTVHAELSTIDQLTQLPADFSSRSFSRTLNTADALIIYIQTPIINDKNETLGALQIARKLNTLEQYLGVLVNVLMLTTMGAVLFALASGMYFAKIILRPINELVFIMETNQRNGMFKKLDLAPSRHHDELGQLIYTFNSMIGQLEHNFNLQKQFLADASHELKTPLTIIESYADLLRRWGGSNEELRSEAIEAIHSEAARLRKLTHSLLTVANTESAYQMQWEPFNLHELVSSTSASLQQAFQRELRFEPDIAPEDAIMNGSAEQIKQLLIILLDNAIKYSQSAVLIKLQHDPRDAQIVVLQVEDHGIGIARAEIPRLFDRFYRVDQARSRSTGGSGLGLSIARNIVRLHKGTIAIESEPGAGTRVIVKLPLNAAPACR</sequence>
<reference evidence="17 18" key="1">
    <citation type="submission" date="2019-03" db="EMBL/GenBank/DDBJ databases">
        <title>This is whole genome sequence of Paenibacillus sp MS74 strain.</title>
        <authorList>
            <person name="Trinh H.N."/>
        </authorList>
    </citation>
    <scope>NUCLEOTIDE SEQUENCE [LARGE SCALE GENOMIC DNA]</scope>
    <source>
        <strain evidence="17 18">MS74</strain>
    </source>
</reference>
<evidence type="ECO:0000256" key="8">
    <source>
        <dbReference type="ARBA" id="ARBA00022741"/>
    </source>
</evidence>